<keyword evidence="4" id="KW-1185">Reference proteome</keyword>
<dbReference type="InterPro" id="IPR011460">
    <property type="entry name" value="Lcl_C"/>
</dbReference>
<sequence length="313" mass="33782">MKNNIGLGHFLSCLLTVLVLVSGCTDDTGDSNVQSAADTAGQTTDKKASGKRDATGLQGDVKVPDHLAAPPALNDTGITWGGNYPRGVNTDCTATIAAPEHNSAGNILVQQDCANGTDARNGGVAGFVYHKVSDTGERLPAAAPRWHCVIDAVSGLMWEVKQAPDAGAAGLHHSGDLFTWYNSNERVNGGNIGDWNSRGDQCSGYVAGQPRTYCHVEQFVSRVNKQGLCGYRDWRLPTRPELTSLIHFGRTEPAIDTDYFPATQSEFYWSASAVAGRELEAWAVSFQFGFTTPLRRSDTRYARLVRTITQESL</sequence>
<evidence type="ECO:0000256" key="1">
    <source>
        <dbReference type="SAM" id="MobiDB-lite"/>
    </source>
</evidence>
<dbReference type="Proteomes" id="UP000319732">
    <property type="component" value="Unassembled WGS sequence"/>
</dbReference>
<evidence type="ECO:0000313" key="3">
    <source>
        <dbReference type="EMBL" id="TQV78828.1"/>
    </source>
</evidence>
<organism evidence="3 4">
    <name type="scientific">Exilibacterium tricleocarpae</name>
    <dbReference type="NCBI Taxonomy" id="2591008"/>
    <lineage>
        <taxon>Bacteria</taxon>
        <taxon>Pseudomonadati</taxon>
        <taxon>Pseudomonadota</taxon>
        <taxon>Gammaproteobacteria</taxon>
        <taxon>Cellvibrionales</taxon>
        <taxon>Cellvibrionaceae</taxon>
        <taxon>Exilibacterium</taxon>
    </lineage>
</organism>
<dbReference type="AlphaFoldDB" id="A0A545TNR3"/>
<feature type="domain" description="Lcl C-terminal" evidence="2">
    <location>
        <begin position="148"/>
        <end position="306"/>
    </location>
</feature>
<dbReference type="Pfam" id="PF07603">
    <property type="entry name" value="Lcl_C"/>
    <property type="match status" value="1"/>
</dbReference>
<dbReference type="EMBL" id="VHSG01000012">
    <property type="protein sequence ID" value="TQV78828.1"/>
    <property type="molecule type" value="Genomic_DNA"/>
</dbReference>
<feature type="region of interest" description="Disordered" evidence="1">
    <location>
        <begin position="30"/>
        <end position="68"/>
    </location>
</feature>
<feature type="compositionally biased region" description="Basic and acidic residues" evidence="1">
    <location>
        <begin position="44"/>
        <end position="54"/>
    </location>
</feature>
<dbReference type="OrthoDB" id="9805202at2"/>
<proteinExistence type="predicted"/>
<dbReference type="PROSITE" id="PS51257">
    <property type="entry name" value="PROKAR_LIPOPROTEIN"/>
    <property type="match status" value="1"/>
</dbReference>
<reference evidence="3 4" key="1">
    <citation type="submission" date="2019-06" db="EMBL/GenBank/DDBJ databases">
        <title>Whole genome sequence for Cellvibrionaceae sp. R142.</title>
        <authorList>
            <person name="Wang G."/>
        </authorList>
    </citation>
    <scope>NUCLEOTIDE SEQUENCE [LARGE SCALE GENOMIC DNA]</scope>
    <source>
        <strain evidence="3 4">R142</strain>
    </source>
</reference>
<comment type="caution">
    <text evidence="3">The sequence shown here is derived from an EMBL/GenBank/DDBJ whole genome shotgun (WGS) entry which is preliminary data.</text>
</comment>
<protein>
    <submittedName>
        <fullName evidence="3">DUF1566 domain-containing protein</fullName>
    </submittedName>
</protein>
<evidence type="ECO:0000259" key="2">
    <source>
        <dbReference type="Pfam" id="PF07603"/>
    </source>
</evidence>
<accession>A0A545TNR3</accession>
<name>A0A545TNR3_9GAMM</name>
<evidence type="ECO:0000313" key="4">
    <source>
        <dbReference type="Proteomes" id="UP000319732"/>
    </source>
</evidence>
<gene>
    <name evidence="3" type="ORF">FKG94_12465</name>
</gene>
<feature type="compositionally biased region" description="Polar residues" evidence="1">
    <location>
        <begin position="30"/>
        <end position="43"/>
    </location>
</feature>